<dbReference type="Proteomes" id="UP001642464">
    <property type="component" value="Unassembled WGS sequence"/>
</dbReference>
<dbReference type="EMBL" id="CAXAMM010025914">
    <property type="protein sequence ID" value="CAK9057866.1"/>
    <property type="molecule type" value="Genomic_DNA"/>
</dbReference>
<reference evidence="1 3" key="1">
    <citation type="submission" date="2024-02" db="EMBL/GenBank/DDBJ databases">
        <authorList>
            <person name="Chen Y."/>
            <person name="Shah S."/>
            <person name="Dougan E. K."/>
            <person name="Thang M."/>
            <person name="Chan C."/>
        </authorList>
    </citation>
    <scope>NUCLEOTIDE SEQUENCE [LARGE SCALE GENOMIC DNA]</scope>
</reference>
<evidence type="ECO:0000313" key="3">
    <source>
        <dbReference type="Proteomes" id="UP001642464"/>
    </source>
</evidence>
<gene>
    <name evidence="1" type="ORF">SCF082_LOCUS30957</name>
    <name evidence="2" type="ORF">SCF082_LOCUS30965</name>
</gene>
<proteinExistence type="predicted"/>
<sequence length="123" mass="13916">MLNLIHLWRMRCKDGNDVKGHERSKATSAICCRQQTPCNAEVKVKIQERRLRLRLSRNGHSHTTVNQREPCCGTMMALGVHDKHKACKRLPSDSEFDSQLDLLGLVHIDGSSDTTVKTCVLFC</sequence>
<accession>A0ABP0N2H0</accession>
<dbReference type="EMBL" id="CAXAMM010025892">
    <property type="protein sequence ID" value="CAK9057836.1"/>
    <property type="molecule type" value="Genomic_DNA"/>
</dbReference>
<protein>
    <submittedName>
        <fullName evidence="1">Uncharacterized protein</fullName>
    </submittedName>
</protein>
<keyword evidence="3" id="KW-1185">Reference proteome</keyword>
<name>A0ABP0N2H0_9DINO</name>
<organism evidence="1 3">
    <name type="scientific">Durusdinium trenchii</name>
    <dbReference type="NCBI Taxonomy" id="1381693"/>
    <lineage>
        <taxon>Eukaryota</taxon>
        <taxon>Sar</taxon>
        <taxon>Alveolata</taxon>
        <taxon>Dinophyceae</taxon>
        <taxon>Suessiales</taxon>
        <taxon>Symbiodiniaceae</taxon>
        <taxon>Durusdinium</taxon>
    </lineage>
</organism>
<evidence type="ECO:0000313" key="2">
    <source>
        <dbReference type="EMBL" id="CAK9057866.1"/>
    </source>
</evidence>
<evidence type="ECO:0000313" key="1">
    <source>
        <dbReference type="EMBL" id="CAK9057836.1"/>
    </source>
</evidence>
<comment type="caution">
    <text evidence="1">The sequence shown here is derived from an EMBL/GenBank/DDBJ whole genome shotgun (WGS) entry which is preliminary data.</text>
</comment>